<comment type="caution">
    <text evidence="1">The sequence shown here is derived from an EMBL/GenBank/DDBJ whole genome shotgun (WGS) entry which is preliminary data.</text>
</comment>
<organism evidence="1 2">
    <name type="scientific">Racocetra fulgida</name>
    <dbReference type="NCBI Taxonomy" id="60492"/>
    <lineage>
        <taxon>Eukaryota</taxon>
        <taxon>Fungi</taxon>
        <taxon>Fungi incertae sedis</taxon>
        <taxon>Mucoromycota</taxon>
        <taxon>Glomeromycotina</taxon>
        <taxon>Glomeromycetes</taxon>
        <taxon>Diversisporales</taxon>
        <taxon>Gigasporaceae</taxon>
        <taxon>Racocetra</taxon>
    </lineage>
</organism>
<name>A0A9N9JI30_9GLOM</name>
<dbReference type="EMBL" id="CAJVPZ010051826">
    <property type="protein sequence ID" value="CAG8779676.1"/>
    <property type="molecule type" value="Genomic_DNA"/>
</dbReference>
<dbReference type="Proteomes" id="UP000789396">
    <property type="component" value="Unassembled WGS sequence"/>
</dbReference>
<keyword evidence="2" id="KW-1185">Reference proteome</keyword>
<dbReference type="AlphaFoldDB" id="A0A9N9JI30"/>
<protein>
    <submittedName>
        <fullName evidence="1">14358_t:CDS:1</fullName>
    </submittedName>
</protein>
<sequence>VALVLEAIVSDSEFVSRATGPDPEYTTAPDPEYLLGVLGAAALDTKYET</sequence>
<accession>A0A9N9JI30</accession>
<evidence type="ECO:0000313" key="2">
    <source>
        <dbReference type="Proteomes" id="UP000789396"/>
    </source>
</evidence>
<gene>
    <name evidence="1" type="ORF">RFULGI_LOCUS15701</name>
</gene>
<feature type="non-terminal residue" evidence="1">
    <location>
        <position position="1"/>
    </location>
</feature>
<evidence type="ECO:0000313" key="1">
    <source>
        <dbReference type="EMBL" id="CAG8779676.1"/>
    </source>
</evidence>
<reference evidence="1" key="1">
    <citation type="submission" date="2021-06" db="EMBL/GenBank/DDBJ databases">
        <authorList>
            <person name="Kallberg Y."/>
            <person name="Tangrot J."/>
            <person name="Rosling A."/>
        </authorList>
    </citation>
    <scope>NUCLEOTIDE SEQUENCE</scope>
    <source>
        <strain evidence="1">IN212</strain>
    </source>
</reference>
<feature type="non-terminal residue" evidence="1">
    <location>
        <position position="49"/>
    </location>
</feature>
<proteinExistence type="predicted"/>